<protein>
    <submittedName>
        <fullName evidence="3">Uncharacterized protein</fullName>
    </submittedName>
</protein>
<evidence type="ECO:0000313" key="3">
    <source>
        <dbReference type="WBParaSite" id="TREG1_59510.1"/>
    </source>
</evidence>
<feature type="signal peptide" evidence="1">
    <location>
        <begin position="1"/>
        <end position="21"/>
    </location>
</feature>
<proteinExistence type="predicted"/>
<keyword evidence="1" id="KW-0732">Signal</keyword>
<evidence type="ECO:0000313" key="2">
    <source>
        <dbReference type="Proteomes" id="UP000050795"/>
    </source>
</evidence>
<sequence>MRSYLIFCLTLTLFAVNTSSAAKEDDELTESVEDIAKALINLGLDYVIRLDEWLDKNVGKKELKEIKQNLMKFSQLAVNFIDTTFASILTDDDTEKEEKKTKHSEL</sequence>
<accession>A0AA85JYQ4</accession>
<dbReference type="AlphaFoldDB" id="A0AA85JYQ4"/>
<reference evidence="2" key="1">
    <citation type="submission" date="2022-06" db="EMBL/GenBank/DDBJ databases">
        <authorList>
            <person name="Berger JAMES D."/>
            <person name="Berger JAMES D."/>
        </authorList>
    </citation>
    <scope>NUCLEOTIDE SEQUENCE [LARGE SCALE GENOMIC DNA]</scope>
</reference>
<name>A0AA85JYQ4_TRIRE</name>
<evidence type="ECO:0000256" key="1">
    <source>
        <dbReference type="SAM" id="SignalP"/>
    </source>
</evidence>
<organism evidence="2 3">
    <name type="scientific">Trichobilharzia regenti</name>
    <name type="common">Nasal bird schistosome</name>
    <dbReference type="NCBI Taxonomy" id="157069"/>
    <lineage>
        <taxon>Eukaryota</taxon>
        <taxon>Metazoa</taxon>
        <taxon>Spiralia</taxon>
        <taxon>Lophotrochozoa</taxon>
        <taxon>Platyhelminthes</taxon>
        <taxon>Trematoda</taxon>
        <taxon>Digenea</taxon>
        <taxon>Strigeidida</taxon>
        <taxon>Schistosomatoidea</taxon>
        <taxon>Schistosomatidae</taxon>
        <taxon>Trichobilharzia</taxon>
    </lineage>
</organism>
<reference evidence="3" key="2">
    <citation type="submission" date="2023-11" db="UniProtKB">
        <authorList>
            <consortium name="WormBaseParasite"/>
        </authorList>
    </citation>
    <scope>IDENTIFICATION</scope>
</reference>
<dbReference type="WBParaSite" id="TREG1_59510.1">
    <property type="protein sequence ID" value="TREG1_59510.1"/>
    <property type="gene ID" value="TREG1_59510"/>
</dbReference>
<feature type="chain" id="PRO_5041646846" evidence="1">
    <location>
        <begin position="22"/>
        <end position="106"/>
    </location>
</feature>
<keyword evidence="2" id="KW-1185">Reference proteome</keyword>
<dbReference type="Proteomes" id="UP000050795">
    <property type="component" value="Unassembled WGS sequence"/>
</dbReference>